<protein>
    <submittedName>
        <fullName evidence="2">Uncharacterized protein</fullName>
    </submittedName>
</protein>
<proteinExistence type="predicted"/>
<keyword evidence="3" id="KW-1185">Reference proteome</keyword>
<evidence type="ECO:0000256" key="1">
    <source>
        <dbReference type="SAM" id="MobiDB-lite"/>
    </source>
</evidence>
<dbReference type="EMBL" id="JAQQWL010000006">
    <property type="protein sequence ID" value="KAK8069189.1"/>
    <property type="molecule type" value="Genomic_DNA"/>
</dbReference>
<evidence type="ECO:0000313" key="3">
    <source>
        <dbReference type="Proteomes" id="UP001480595"/>
    </source>
</evidence>
<name>A0ABR1VD86_9PEZI</name>
<accession>A0ABR1VD86</accession>
<reference evidence="2 3" key="1">
    <citation type="submission" date="2023-01" db="EMBL/GenBank/DDBJ databases">
        <title>Analysis of 21 Apiospora genomes using comparative genomics revels a genus with tremendous synthesis potential of carbohydrate active enzymes and secondary metabolites.</title>
        <authorList>
            <person name="Sorensen T."/>
        </authorList>
    </citation>
    <scope>NUCLEOTIDE SEQUENCE [LARGE SCALE GENOMIC DNA]</scope>
    <source>
        <strain evidence="2 3">CBS 135458</strain>
    </source>
</reference>
<dbReference type="Proteomes" id="UP001480595">
    <property type="component" value="Unassembled WGS sequence"/>
</dbReference>
<feature type="region of interest" description="Disordered" evidence="1">
    <location>
        <begin position="1"/>
        <end position="167"/>
    </location>
</feature>
<feature type="compositionally biased region" description="Polar residues" evidence="1">
    <location>
        <begin position="1"/>
        <end position="14"/>
    </location>
</feature>
<feature type="region of interest" description="Disordered" evidence="1">
    <location>
        <begin position="370"/>
        <end position="394"/>
    </location>
</feature>
<feature type="region of interest" description="Disordered" evidence="1">
    <location>
        <begin position="209"/>
        <end position="231"/>
    </location>
</feature>
<organism evidence="2 3">
    <name type="scientific">Apiospora phragmitis</name>
    <dbReference type="NCBI Taxonomy" id="2905665"/>
    <lineage>
        <taxon>Eukaryota</taxon>
        <taxon>Fungi</taxon>
        <taxon>Dikarya</taxon>
        <taxon>Ascomycota</taxon>
        <taxon>Pezizomycotina</taxon>
        <taxon>Sordariomycetes</taxon>
        <taxon>Xylariomycetidae</taxon>
        <taxon>Amphisphaeriales</taxon>
        <taxon>Apiosporaceae</taxon>
        <taxon>Apiospora</taxon>
    </lineage>
</organism>
<gene>
    <name evidence="2" type="ORF">PG994_005805</name>
</gene>
<dbReference type="GeneID" id="92090277"/>
<feature type="compositionally biased region" description="Polar residues" evidence="1">
    <location>
        <begin position="136"/>
        <end position="145"/>
    </location>
</feature>
<feature type="compositionally biased region" description="Basic residues" evidence="1">
    <location>
        <begin position="55"/>
        <end position="72"/>
    </location>
</feature>
<comment type="caution">
    <text evidence="2">The sequence shown here is derived from an EMBL/GenBank/DDBJ whole genome shotgun (WGS) entry which is preliminary data.</text>
</comment>
<feature type="compositionally biased region" description="Basic residues" evidence="1">
    <location>
        <begin position="81"/>
        <end position="106"/>
    </location>
</feature>
<evidence type="ECO:0000313" key="2">
    <source>
        <dbReference type="EMBL" id="KAK8069189.1"/>
    </source>
</evidence>
<sequence>MPVGTDTSSRSSIGPKTRSILAWAAGGRPAPKKSSHRPSTSLAGREDLDAEPSGHHYRHRHRHASSANHKHSSSSGERKSSSGHKSHSSSSHHHHPRHSSSSHHKSSSSSKSSGKHRPGYYTSYSTAPSGPRDAKSTFTADASSTEPPPVPYRSNFVPPSTAPTIIPEEEDYGQEIIDTRSSVGPWHSISVAGLDQIQYNAYLAAASEKYKEPPGEAAEPDPAPTYYTDKSRGDYGSSSFYSSSMAPPPQYKSGADVPWLEDSAYYSGTGSFAATKLSSSKLKRSLPAYTSHDYVQQQQQQEQPVVSYTAVEPQPACTMNSAYATMPGYDEGYDDSGYGYEEGHYGAVGSGSGGYGDVVEENDRMAFEYEEEGERRRVRATRERTVKRPSRRIH</sequence>
<dbReference type="RefSeq" id="XP_066716483.1">
    <property type="nucleotide sequence ID" value="XM_066857214.1"/>
</dbReference>